<protein>
    <submittedName>
        <fullName evidence="2">Uncharacterized protein</fullName>
    </submittedName>
</protein>
<name>A0A8X7CL99_9ARAC</name>
<keyword evidence="3" id="KW-1185">Reference proteome</keyword>
<dbReference type="EMBL" id="BMAV01019113">
    <property type="protein sequence ID" value="GFY71826.1"/>
    <property type="molecule type" value="Genomic_DNA"/>
</dbReference>
<feature type="compositionally biased region" description="Polar residues" evidence="1">
    <location>
        <begin position="125"/>
        <end position="143"/>
    </location>
</feature>
<evidence type="ECO:0000313" key="2">
    <source>
        <dbReference type="EMBL" id="GFY71826.1"/>
    </source>
</evidence>
<feature type="region of interest" description="Disordered" evidence="1">
    <location>
        <begin position="1"/>
        <end position="26"/>
    </location>
</feature>
<organism evidence="2 3">
    <name type="scientific">Trichonephila inaurata madagascariensis</name>
    <dbReference type="NCBI Taxonomy" id="2747483"/>
    <lineage>
        <taxon>Eukaryota</taxon>
        <taxon>Metazoa</taxon>
        <taxon>Ecdysozoa</taxon>
        <taxon>Arthropoda</taxon>
        <taxon>Chelicerata</taxon>
        <taxon>Arachnida</taxon>
        <taxon>Araneae</taxon>
        <taxon>Araneomorphae</taxon>
        <taxon>Entelegynae</taxon>
        <taxon>Araneoidea</taxon>
        <taxon>Nephilidae</taxon>
        <taxon>Trichonephila</taxon>
        <taxon>Trichonephila inaurata</taxon>
    </lineage>
</organism>
<evidence type="ECO:0000313" key="3">
    <source>
        <dbReference type="Proteomes" id="UP000886998"/>
    </source>
</evidence>
<dbReference type="Proteomes" id="UP000886998">
    <property type="component" value="Unassembled WGS sequence"/>
</dbReference>
<dbReference type="OrthoDB" id="6593055at2759"/>
<feature type="region of interest" description="Disordered" evidence="1">
    <location>
        <begin position="125"/>
        <end position="146"/>
    </location>
</feature>
<gene>
    <name evidence="2" type="ORF">TNIN_41141</name>
</gene>
<accession>A0A8X7CL99</accession>
<proteinExistence type="predicted"/>
<reference evidence="2" key="1">
    <citation type="submission" date="2020-08" db="EMBL/GenBank/DDBJ databases">
        <title>Multicomponent nature underlies the extraordinary mechanical properties of spider dragline silk.</title>
        <authorList>
            <person name="Kono N."/>
            <person name="Nakamura H."/>
            <person name="Mori M."/>
            <person name="Yoshida Y."/>
            <person name="Ohtoshi R."/>
            <person name="Malay A.D."/>
            <person name="Moran D.A.P."/>
            <person name="Tomita M."/>
            <person name="Numata K."/>
            <person name="Arakawa K."/>
        </authorList>
    </citation>
    <scope>NUCLEOTIDE SEQUENCE</scope>
</reference>
<feature type="compositionally biased region" description="Low complexity" evidence="1">
    <location>
        <begin position="13"/>
        <end position="26"/>
    </location>
</feature>
<evidence type="ECO:0000256" key="1">
    <source>
        <dbReference type="SAM" id="MobiDB-lite"/>
    </source>
</evidence>
<sequence>MTMEHQPDMEFAPSTSLTSSRSSTPTLTNCEKLQMVQAELRKFSIMHRDVTHTINSIAPYAPDDDPKLADLYVRQAYLDERKQQAISEYGSLLLAVTPLVVKFSELNENDTDIAGHSQNAVNFHPSTPKLDNNTNNDKANTPSTLPPPVFLKIEKHDMAQLKTLTEIIPTLRSKKTGELIKLYTNNFDDYRLLNNTVEKLKYQFFVIKPKHEKPIKVVIKKDCQGHRNTTNTRELSRATLVTQ</sequence>
<comment type="caution">
    <text evidence="2">The sequence shown here is derived from an EMBL/GenBank/DDBJ whole genome shotgun (WGS) entry which is preliminary data.</text>
</comment>
<dbReference type="AlphaFoldDB" id="A0A8X7CL99"/>